<dbReference type="SMART" id="SM00219">
    <property type="entry name" value="TyrKc"/>
    <property type="match status" value="1"/>
</dbReference>
<evidence type="ECO:0000259" key="3">
    <source>
        <dbReference type="SMART" id="SM00219"/>
    </source>
</evidence>
<dbReference type="PhylomeDB" id="A0A068USQ8"/>
<dbReference type="GO" id="GO:0005886">
    <property type="term" value="C:plasma membrane"/>
    <property type="evidence" value="ECO:0007669"/>
    <property type="project" value="TreeGrafter"/>
</dbReference>
<keyword evidence="5" id="KW-1185">Reference proteome</keyword>
<sequence length="640" mass="71589">MLTDGRIVAIKKSKKVDENQLEQFINEVVILSQINHRNVVKLLGCCLETEVPLLVYEFIPNGTLFTLIHNGNNEELPLTWNLRLRIATEVTAVAKLAQRCLNLNGKKRPTMKEVAIGLESLKLSSVQSTTPENFQSPSCTEGESFVSFNNNYTWTTEGDSFRSASDVHPLLNKHYYYLPCNDVKLEKVITTCNVSMLRLEKKKKIIEHHTKFHINCRSQKSQSSFRSRKLDHKNQIRRLQKLSPDYNCTQFVGLVVKKKLPSCMGDTFLLRNSISGSSELIPVIVNKILNRNQIKINLDAHSAMSDLRLYSMLLLFVSIIVPSAAAAAAASEPRFPMARPGCNETCAGNAVTIPYPFGIGRDCAMNESYIVTCNHSFANSSNATSSKPCLSQVANSTWSPFFYSKDDNKLMLFGCGNALLNQDPDNQVLSGCTSMCQINSSITGCYGINCCATSVPFYINKYQLNYTITNFNNSCASAFLADQSWTPGRLSEPFIRRSLASVPVVLSWTLDGPVANPDCFLSESPLELESGHILRYQCECQLFGTGTFVYKINPYLDGACNYGIKCNINRKIQAHMACVNCNMHHACTTTGSALNICNHCNMDLYRCFCRCWSSISHNSYLYLVQSSEKEAHQKAPREIF</sequence>
<dbReference type="Proteomes" id="UP000295252">
    <property type="component" value="Chromosome XI"/>
</dbReference>
<reference evidence="5" key="1">
    <citation type="journal article" date="2014" name="Science">
        <title>The coffee genome provides insight into the convergent evolution of caffeine biosynthesis.</title>
        <authorList>
            <person name="Denoeud F."/>
            <person name="Carretero-Paulet L."/>
            <person name="Dereeper A."/>
            <person name="Droc G."/>
            <person name="Guyot R."/>
            <person name="Pietrella M."/>
            <person name="Zheng C."/>
            <person name="Alberti A."/>
            <person name="Anthony F."/>
            <person name="Aprea G."/>
            <person name="Aury J.M."/>
            <person name="Bento P."/>
            <person name="Bernard M."/>
            <person name="Bocs S."/>
            <person name="Campa C."/>
            <person name="Cenci A."/>
            <person name="Combes M.C."/>
            <person name="Crouzillat D."/>
            <person name="Da Silva C."/>
            <person name="Daddiego L."/>
            <person name="De Bellis F."/>
            <person name="Dussert S."/>
            <person name="Garsmeur O."/>
            <person name="Gayraud T."/>
            <person name="Guignon V."/>
            <person name="Jahn K."/>
            <person name="Jamilloux V."/>
            <person name="Joet T."/>
            <person name="Labadie K."/>
            <person name="Lan T."/>
            <person name="Leclercq J."/>
            <person name="Lepelley M."/>
            <person name="Leroy T."/>
            <person name="Li L.T."/>
            <person name="Librado P."/>
            <person name="Lopez L."/>
            <person name="Munoz A."/>
            <person name="Noel B."/>
            <person name="Pallavicini A."/>
            <person name="Perrotta G."/>
            <person name="Poncet V."/>
            <person name="Pot D."/>
            <person name="Priyono X."/>
            <person name="Rigoreau M."/>
            <person name="Rouard M."/>
            <person name="Rozas J."/>
            <person name="Tranchant-Dubreuil C."/>
            <person name="VanBuren R."/>
            <person name="Zhang Q."/>
            <person name="Andrade A.C."/>
            <person name="Argout X."/>
            <person name="Bertrand B."/>
            <person name="de Kochko A."/>
            <person name="Graziosi G."/>
            <person name="Henry R.J."/>
            <person name="Jayarama X."/>
            <person name="Ming R."/>
            <person name="Nagai C."/>
            <person name="Rounsley S."/>
            <person name="Sankoff D."/>
            <person name="Giuliano G."/>
            <person name="Albert V.A."/>
            <person name="Wincker P."/>
            <person name="Lashermes P."/>
        </authorList>
    </citation>
    <scope>NUCLEOTIDE SEQUENCE [LARGE SCALE GENOMIC DNA]</scope>
    <source>
        <strain evidence="5">cv. DH200-94</strain>
    </source>
</reference>
<dbReference type="GO" id="GO:0007166">
    <property type="term" value="P:cell surface receptor signaling pathway"/>
    <property type="evidence" value="ECO:0007669"/>
    <property type="project" value="InterPro"/>
</dbReference>
<dbReference type="InterPro" id="IPR001245">
    <property type="entry name" value="Ser-Thr/Tyr_kinase_cat_dom"/>
</dbReference>
<dbReference type="InterPro" id="IPR020635">
    <property type="entry name" value="Tyr_kinase_cat_dom"/>
</dbReference>
<organism evidence="4 5">
    <name type="scientific">Coffea canephora</name>
    <name type="common">Robusta coffee</name>
    <dbReference type="NCBI Taxonomy" id="49390"/>
    <lineage>
        <taxon>Eukaryota</taxon>
        <taxon>Viridiplantae</taxon>
        <taxon>Streptophyta</taxon>
        <taxon>Embryophyta</taxon>
        <taxon>Tracheophyta</taxon>
        <taxon>Spermatophyta</taxon>
        <taxon>Magnoliopsida</taxon>
        <taxon>eudicotyledons</taxon>
        <taxon>Gunneridae</taxon>
        <taxon>Pentapetalae</taxon>
        <taxon>asterids</taxon>
        <taxon>lamiids</taxon>
        <taxon>Gentianales</taxon>
        <taxon>Rubiaceae</taxon>
        <taxon>Ixoroideae</taxon>
        <taxon>Gardenieae complex</taxon>
        <taxon>Bertiereae - Coffeeae clade</taxon>
        <taxon>Coffeeae</taxon>
        <taxon>Coffea</taxon>
    </lineage>
</organism>
<dbReference type="GO" id="GO:0005524">
    <property type="term" value="F:ATP binding"/>
    <property type="evidence" value="ECO:0007669"/>
    <property type="project" value="UniProtKB-KW"/>
</dbReference>
<dbReference type="Gramene" id="CDP11259">
    <property type="protein sequence ID" value="CDP11259"/>
    <property type="gene ID" value="GSCOC_T00033386001"/>
</dbReference>
<evidence type="ECO:0000256" key="1">
    <source>
        <dbReference type="ARBA" id="ARBA00022741"/>
    </source>
</evidence>
<dbReference type="Pfam" id="PF07714">
    <property type="entry name" value="PK_Tyr_Ser-Thr"/>
    <property type="match status" value="1"/>
</dbReference>
<accession>A0A068USQ8</accession>
<evidence type="ECO:0000256" key="2">
    <source>
        <dbReference type="ARBA" id="ARBA00022840"/>
    </source>
</evidence>
<proteinExistence type="predicted"/>
<gene>
    <name evidence="4" type="ORF">GSCOC_T00033386001</name>
</gene>
<keyword evidence="2" id="KW-0067">ATP-binding</keyword>
<dbReference type="PANTHER" id="PTHR27005:SF515">
    <property type="entry name" value="WALL-ASSOCIATED RECEPTOR KINASE-LIKE 10-RELATED"/>
    <property type="match status" value="1"/>
</dbReference>
<dbReference type="InterPro" id="IPR045274">
    <property type="entry name" value="WAK-like"/>
</dbReference>
<feature type="domain" description="Tyrosine-protein kinase catalytic" evidence="3">
    <location>
        <begin position="2"/>
        <end position="205"/>
    </location>
</feature>
<dbReference type="GO" id="GO:0004674">
    <property type="term" value="F:protein serine/threonine kinase activity"/>
    <property type="evidence" value="ECO:0007669"/>
    <property type="project" value="TreeGrafter"/>
</dbReference>
<dbReference type="AlphaFoldDB" id="A0A068USQ8"/>
<dbReference type="Gene3D" id="1.10.510.10">
    <property type="entry name" value="Transferase(Phosphotransferase) domain 1"/>
    <property type="match status" value="1"/>
</dbReference>
<protein>
    <recommendedName>
        <fullName evidence="3">Tyrosine-protein kinase catalytic domain-containing protein</fullName>
    </recommendedName>
</protein>
<dbReference type="InParanoid" id="A0A068USQ8"/>
<dbReference type="EMBL" id="HG739137">
    <property type="protein sequence ID" value="CDP11259.1"/>
    <property type="molecule type" value="Genomic_DNA"/>
</dbReference>
<evidence type="ECO:0000313" key="5">
    <source>
        <dbReference type="Proteomes" id="UP000295252"/>
    </source>
</evidence>
<dbReference type="STRING" id="49390.A0A068USQ8"/>
<evidence type="ECO:0000313" key="4">
    <source>
        <dbReference type="EMBL" id="CDP11259.1"/>
    </source>
</evidence>
<dbReference type="InterPro" id="IPR011009">
    <property type="entry name" value="Kinase-like_dom_sf"/>
</dbReference>
<dbReference type="PANTHER" id="PTHR27005">
    <property type="entry name" value="WALL-ASSOCIATED RECEPTOR KINASE-LIKE 21"/>
    <property type="match status" value="1"/>
</dbReference>
<dbReference type="SUPFAM" id="SSF56112">
    <property type="entry name" value="Protein kinase-like (PK-like)"/>
    <property type="match status" value="1"/>
</dbReference>
<dbReference type="FunFam" id="3.30.200.20:FF:001332">
    <property type="entry name" value="Wall-associated receptor kinase-like 10"/>
    <property type="match status" value="1"/>
</dbReference>
<keyword evidence="1" id="KW-0547">Nucleotide-binding</keyword>
<name>A0A068USQ8_COFCA</name>
<dbReference type="GO" id="GO:0004713">
    <property type="term" value="F:protein tyrosine kinase activity"/>
    <property type="evidence" value="ECO:0007669"/>
    <property type="project" value="InterPro"/>
</dbReference>